<comment type="caution">
    <text evidence="5">The sequence shown here is derived from an EMBL/GenBank/DDBJ whole genome shotgun (WGS) entry which is preliminary data.</text>
</comment>
<dbReference type="AlphaFoldDB" id="A0A558DFK2"/>
<evidence type="ECO:0000256" key="3">
    <source>
        <dbReference type="SAM" id="SignalP"/>
    </source>
</evidence>
<keyword evidence="2" id="KW-0472">Membrane</keyword>
<evidence type="ECO:0000313" key="6">
    <source>
        <dbReference type="Proteomes" id="UP000317355"/>
    </source>
</evidence>
<keyword evidence="3" id="KW-0732">Signal</keyword>
<dbReference type="Pfam" id="PF08239">
    <property type="entry name" value="SH3_3"/>
    <property type="match status" value="1"/>
</dbReference>
<dbReference type="EMBL" id="VMRY01000003">
    <property type="protein sequence ID" value="TVT59815.1"/>
    <property type="molecule type" value="Genomic_DNA"/>
</dbReference>
<feature type="domain" description="SH3b" evidence="4">
    <location>
        <begin position="35"/>
        <end position="82"/>
    </location>
</feature>
<organism evidence="5 6">
    <name type="scientific">Sedimenticola thiotaurini</name>
    <dbReference type="NCBI Taxonomy" id="1543721"/>
    <lineage>
        <taxon>Bacteria</taxon>
        <taxon>Pseudomonadati</taxon>
        <taxon>Pseudomonadota</taxon>
        <taxon>Gammaproteobacteria</taxon>
        <taxon>Chromatiales</taxon>
        <taxon>Sedimenticolaceae</taxon>
        <taxon>Sedimenticola</taxon>
    </lineage>
</organism>
<protein>
    <recommendedName>
        <fullName evidence="4">SH3b domain-containing protein</fullName>
    </recommendedName>
</protein>
<proteinExistence type="predicted"/>
<dbReference type="InterPro" id="IPR003646">
    <property type="entry name" value="SH3-like_bac-type"/>
</dbReference>
<dbReference type="Proteomes" id="UP000317355">
    <property type="component" value="Unassembled WGS sequence"/>
</dbReference>
<keyword evidence="2" id="KW-1133">Transmembrane helix</keyword>
<keyword evidence="2" id="KW-0812">Transmembrane</keyword>
<feature type="chain" id="PRO_5021755269" description="SH3b domain-containing protein" evidence="3">
    <location>
        <begin position="25"/>
        <end position="276"/>
    </location>
</feature>
<reference evidence="5 6" key="1">
    <citation type="submission" date="2019-07" db="EMBL/GenBank/DDBJ databases">
        <title>The pathways for chlorine oxyanion respiration interact through the shared metabolite chlorate.</title>
        <authorList>
            <person name="Barnum T.P."/>
            <person name="Cheng Y."/>
            <person name="Hill K.A."/>
            <person name="Lucas L.N."/>
            <person name="Carlson H.K."/>
            <person name="Coates J.D."/>
        </authorList>
    </citation>
    <scope>NUCLEOTIDE SEQUENCE [LARGE SCALE GENOMIC DNA]</scope>
    <source>
        <strain evidence="5">BK-3</strain>
    </source>
</reference>
<evidence type="ECO:0000256" key="1">
    <source>
        <dbReference type="SAM" id="Coils"/>
    </source>
</evidence>
<dbReference type="Gene3D" id="1.20.5.1700">
    <property type="match status" value="1"/>
</dbReference>
<accession>A0A558DFK2</accession>
<feature type="signal peptide" evidence="3">
    <location>
        <begin position="1"/>
        <end position="24"/>
    </location>
</feature>
<feature type="coiled-coil region" evidence="1">
    <location>
        <begin position="92"/>
        <end position="218"/>
    </location>
</feature>
<evidence type="ECO:0000256" key="2">
    <source>
        <dbReference type="SAM" id="Phobius"/>
    </source>
</evidence>
<evidence type="ECO:0000313" key="5">
    <source>
        <dbReference type="EMBL" id="TVT59815.1"/>
    </source>
</evidence>
<gene>
    <name evidence="5" type="ORF">FHK82_02210</name>
</gene>
<sequence>MTANGLRRLFVALILGLLINPAQAARITDKLLAGLYESPDAATTPARVVPSDTPLERLEKQGDFTRVRLGDGTEGWVESRFITDEKPARIMLLELQVKNSGLQQKLREANKELQALGQATSGTANPLPDPEIAELKRQLADAKAEIELLKREALPAASPPQEETSALKQQISELQKALDEAEKSALKAREQQTEDARLLALQQTNQQLQQQLDQIAKIVGAAHSTAEAAPLSAESAGIRLNAWHLPVLLLALLFSFIGGIAFKNYRLAKRYGGFRI</sequence>
<keyword evidence="1" id="KW-0175">Coiled coil</keyword>
<evidence type="ECO:0000259" key="4">
    <source>
        <dbReference type="Pfam" id="PF08239"/>
    </source>
</evidence>
<dbReference type="Gene3D" id="2.30.30.40">
    <property type="entry name" value="SH3 Domains"/>
    <property type="match status" value="1"/>
</dbReference>
<feature type="transmembrane region" description="Helical" evidence="2">
    <location>
        <begin position="243"/>
        <end position="262"/>
    </location>
</feature>
<name>A0A558DFK2_9GAMM</name>